<dbReference type="InterPro" id="IPR023090">
    <property type="entry name" value="UPF0702_alpha/beta_dom_sf"/>
</dbReference>
<protein>
    <submittedName>
        <fullName evidence="9">DUF421 domain-containing protein</fullName>
    </submittedName>
</protein>
<dbReference type="PANTHER" id="PTHR34582:SF6">
    <property type="entry name" value="UPF0702 TRANSMEMBRANE PROTEIN YCAP"/>
    <property type="match status" value="1"/>
</dbReference>
<evidence type="ECO:0000256" key="6">
    <source>
        <dbReference type="ARBA" id="ARBA00023136"/>
    </source>
</evidence>
<keyword evidence="4 7" id="KW-0812">Transmembrane</keyword>
<reference evidence="9 10" key="1">
    <citation type="submission" date="2020-02" db="EMBL/GenBank/DDBJ databases">
        <authorList>
            <person name="Gao J."/>
            <person name="Sun J."/>
        </authorList>
    </citation>
    <scope>NUCLEOTIDE SEQUENCE [LARGE SCALE GENOMIC DNA]</scope>
    <source>
        <strain evidence="9 10">7124</strain>
    </source>
</reference>
<accession>A0A6M1PL56</accession>
<dbReference type="RefSeq" id="WP_165100592.1">
    <property type="nucleotide sequence ID" value="NZ_JAAKGU010000008.1"/>
</dbReference>
<comment type="similarity">
    <text evidence="2">Belongs to the UPF0702 family.</text>
</comment>
<evidence type="ECO:0000256" key="5">
    <source>
        <dbReference type="ARBA" id="ARBA00022989"/>
    </source>
</evidence>
<keyword evidence="10" id="KW-1185">Reference proteome</keyword>
<keyword evidence="3" id="KW-1003">Cell membrane</keyword>
<evidence type="ECO:0000256" key="3">
    <source>
        <dbReference type="ARBA" id="ARBA00022475"/>
    </source>
</evidence>
<dbReference type="Gene3D" id="3.30.240.20">
    <property type="entry name" value="bsu07140 like domains"/>
    <property type="match status" value="2"/>
</dbReference>
<evidence type="ECO:0000313" key="10">
    <source>
        <dbReference type="Proteomes" id="UP000480151"/>
    </source>
</evidence>
<evidence type="ECO:0000259" key="8">
    <source>
        <dbReference type="Pfam" id="PF04239"/>
    </source>
</evidence>
<evidence type="ECO:0000256" key="1">
    <source>
        <dbReference type="ARBA" id="ARBA00004651"/>
    </source>
</evidence>
<evidence type="ECO:0000256" key="2">
    <source>
        <dbReference type="ARBA" id="ARBA00006448"/>
    </source>
</evidence>
<keyword evidence="6 7" id="KW-0472">Membrane</keyword>
<dbReference type="GO" id="GO:0005886">
    <property type="term" value="C:plasma membrane"/>
    <property type="evidence" value="ECO:0007669"/>
    <property type="project" value="UniProtKB-SubCell"/>
</dbReference>
<feature type="domain" description="YetF C-terminal" evidence="8">
    <location>
        <begin position="96"/>
        <end position="221"/>
    </location>
</feature>
<name>A0A6M1PL56_9BACL</name>
<organism evidence="9 10">
    <name type="scientific">Paenibacillus apii</name>
    <dbReference type="NCBI Taxonomy" id="1850370"/>
    <lineage>
        <taxon>Bacteria</taxon>
        <taxon>Bacillati</taxon>
        <taxon>Bacillota</taxon>
        <taxon>Bacilli</taxon>
        <taxon>Bacillales</taxon>
        <taxon>Paenibacillaceae</taxon>
        <taxon>Paenibacillus</taxon>
    </lineage>
</organism>
<keyword evidence="5 7" id="KW-1133">Transmembrane helix</keyword>
<dbReference type="AlphaFoldDB" id="A0A6M1PL56"/>
<dbReference type="InterPro" id="IPR007353">
    <property type="entry name" value="DUF421"/>
</dbReference>
<evidence type="ECO:0000256" key="7">
    <source>
        <dbReference type="SAM" id="Phobius"/>
    </source>
</evidence>
<dbReference type="PANTHER" id="PTHR34582">
    <property type="entry name" value="UPF0702 TRANSMEMBRANE PROTEIN YCAP"/>
    <property type="match status" value="1"/>
</dbReference>
<evidence type="ECO:0000313" key="9">
    <source>
        <dbReference type="EMBL" id="NGM84189.1"/>
    </source>
</evidence>
<dbReference type="EMBL" id="JAAKGU010000008">
    <property type="protein sequence ID" value="NGM84189.1"/>
    <property type="molecule type" value="Genomic_DNA"/>
</dbReference>
<dbReference type="Pfam" id="PF04239">
    <property type="entry name" value="DUF421"/>
    <property type="match status" value="1"/>
</dbReference>
<dbReference type="Proteomes" id="UP000480151">
    <property type="component" value="Unassembled WGS sequence"/>
</dbReference>
<gene>
    <name evidence="9" type="ORF">G5B47_17385</name>
</gene>
<evidence type="ECO:0000256" key="4">
    <source>
        <dbReference type="ARBA" id="ARBA00022692"/>
    </source>
</evidence>
<feature type="transmembrane region" description="Helical" evidence="7">
    <location>
        <begin position="70"/>
        <end position="87"/>
    </location>
</feature>
<comment type="caution">
    <text evidence="9">The sequence shown here is derived from an EMBL/GenBank/DDBJ whole genome shotgun (WGS) entry which is preliminary data.</text>
</comment>
<comment type="subcellular location">
    <subcellularLocation>
        <location evidence="1">Cell membrane</location>
        <topology evidence="1">Multi-pass membrane protein</topology>
    </subcellularLocation>
</comment>
<feature type="transmembrane region" description="Helical" evidence="7">
    <location>
        <begin position="12"/>
        <end position="31"/>
    </location>
</feature>
<sequence>MNWDTLWNGGPSLNPLMIFLRVTILYFSIVVMTRLMGPRQVGIVSAFNFITHAGMAHVATSRMVNPESSLAAALVIIAVAYSLSLLLSSIDYGFPSWVGTNPVPLVKNGQILQKNLKRAQVTMDDLLAQLRLKKVHNLSDVASAVLEPMGELSVLKTPESSPVTRSMLKLPEKPAGMGTVLIYDGKVERQHLYALGLKVNWLEMEIAKKGFSISQVLLATLESTGNIHVSVQNKLN</sequence>
<proteinExistence type="inferred from homology"/>